<organism evidence="7 8">
    <name type="scientific">Lactiplantibacillus mudanjiangensis</name>
    <dbReference type="NCBI Taxonomy" id="1296538"/>
    <lineage>
        <taxon>Bacteria</taxon>
        <taxon>Bacillati</taxon>
        <taxon>Bacillota</taxon>
        <taxon>Bacilli</taxon>
        <taxon>Lactobacillales</taxon>
        <taxon>Lactobacillaceae</taxon>
        <taxon>Lactiplantibacillus</taxon>
    </lineage>
</organism>
<dbReference type="GO" id="GO:0022857">
    <property type="term" value="F:transmembrane transporter activity"/>
    <property type="evidence" value="ECO:0007669"/>
    <property type="project" value="InterPro"/>
</dbReference>
<gene>
    <name evidence="7" type="ORF">MUDAN_MDHGFNIF_01700</name>
</gene>
<feature type="transmembrane region" description="Helical" evidence="6">
    <location>
        <begin position="317"/>
        <end position="335"/>
    </location>
</feature>
<feature type="transmembrane region" description="Helical" evidence="6">
    <location>
        <begin position="222"/>
        <end position="252"/>
    </location>
</feature>
<protein>
    <submittedName>
        <fullName evidence="7">Integral membrane protein [Lactobacillus plantarum JDM1]</fullName>
    </submittedName>
</protein>
<dbReference type="GO" id="GO:0005886">
    <property type="term" value="C:plasma membrane"/>
    <property type="evidence" value="ECO:0007669"/>
    <property type="project" value="UniProtKB-SubCell"/>
</dbReference>
<dbReference type="PRINTS" id="PR01035">
    <property type="entry name" value="TCRTETA"/>
</dbReference>
<keyword evidence="8" id="KW-1185">Reference proteome</keyword>
<keyword evidence="4 6" id="KW-1133">Transmembrane helix</keyword>
<dbReference type="PANTHER" id="PTHR23513:SF6">
    <property type="entry name" value="MAJOR FACILITATOR SUPERFAMILY ASSOCIATED DOMAIN-CONTAINING PROTEIN"/>
    <property type="match status" value="1"/>
</dbReference>
<feature type="transmembrane region" description="Helical" evidence="6">
    <location>
        <begin position="291"/>
        <end position="311"/>
    </location>
</feature>
<reference evidence="7 8" key="1">
    <citation type="submission" date="2018-11" db="EMBL/GenBank/DDBJ databases">
        <authorList>
            <person name="Wuyts S."/>
        </authorList>
    </citation>
    <scope>NUCLEOTIDE SEQUENCE [LARGE SCALE GENOMIC DNA]</scope>
    <source>
        <strain evidence="7">Lactobacillus mudanjiangensis AMBF249</strain>
    </source>
</reference>
<evidence type="ECO:0000256" key="4">
    <source>
        <dbReference type="ARBA" id="ARBA00022989"/>
    </source>
</evidence>
<dbReference type="InterPro" id="IPR036259">
    <property type="entry name" value="MFS_trans_sf"/>
</dbReference>
<feature type="transmembrane region" description="Helical" evidence="6">
    <location>
        <begin position="12"/>
        <end position="35"/>
    </location>
</feature>
<feature type="transmembrane region" description="Helical" evidence="6">
    <location>
        <begin position="383"/>
        <end position="401"/>
    </location>
</feature>
<evidence type="ECO:0000256" key="1">
    <source>
        <dbReference type="ARBA" id="ARBA00004651"/>
    </source>
</evidence>
<dbReference type="Pfam" id="PF07690">
    <property type="entry name" value="MFS_1"/>
    <property type="match status" value="1"/>
</dbReference>
<proteinExistence type="predicted"/>
<dbReference type="SUPFAM" id="SSF103473">
    <property type="entry name" value="MFS general substrate transporter"/>
    <property type="match status" value="1"/>
</dbReference>
<dbReference type="OrthoDB" id="2293709at2"/>
<feature type="transmembrane region" description="Helical" evidence="6">
    <location>
        <begin position="356"/>
        <end position="377"/>
    </location>
</feature>
<dbReference type="PANTHER" id="PTHR23513">
    <property type="entry name" value="INTEGRAL MEMBRANE EFFLUX PROTEIN-RELATED"/>
    <property type="match status" value="1"/>
</dbReference>
<dbReference type="RefSeq" id="WP_130852313.1">
    <property type="nucleotide sequence ID" value="NZ_UYIG01000174.1"/>
</dbReference>
<keyword evidence="3 6" id="KW-0812">Transmembrane</keyword>
<evidence type="ECO:0000313" key="7">
    <source>
        <dbReference type="EMBL" id="VDG30148.1"/>
    </source>
</evidence>
<keyword evidence="5 6" id="KW-0472">Membrane</keyword>
<dbReference type="Proteomes" id="UP000289996">
    <property type="component" value="Unassembled WGS sequence"/>
</dbReference>
<name>A0A660E414_9LACO</name>
<evidence type="ECO:0000256" key="6">
    <source>
        <dbReference type="SAM" id="Phobius"/>
    </source>
</evidence>
<evidence type="ECO:0000256" key="2">
    <source>
        <dbReference type="ARBA" id="ARBA00022475"/>
    </source>
</evidence>
<comment type="subcellular location">
    <subcellularLocation>
        <location evidence="1">Cell membrane</location>
        <topology evidence="1">Multi-pass membrane protein</topology>
    </subcellularLocation>
</comment>
<evidence type="ECO:0000256" key="3">
    <source>
        <dbReference type="ARBA" id="ARBA00022692"/>
    </source>
</evidence>
<dbReference type="InterPro" id="IPR011701">
    <property type="entry name" value="MFS"/>
</dbReference>
<evidence type="ECO:0000256" key="5">
    <source>
        <dbReference type="ARBA" id="ARBA00023136"/>
    </source>
</evidence>
<accession>A0A660E414</accession>
<keyword evidence="2" id="KW-1003">Cell membrane</keyword>
<feature type="transmembrane region" description="Helical" evidence="6">
    <location>
        <begin position="168"/>
        <end position="188"/>
    </location>
</feature>
<evidence type="ECO:0000313" key="8">
    <source>
        <dbReference type="Proteomes" id="UP000289996"/>
    </source>
</evidence>
<feature type="transmembrane region" description="Helical" evidence="6">
    <location>
        <begin position="258"/>
        <end position="279"/>
    </location>
</feature>
<feature type="transmembrane region" description="Helical" evidence="6">
    <location>
        <begin position="41"/>
        <end position="63"/>
    </location>
</feature>
<dbReference type="EMBL" id="UYIG01000174">
    <property type="protein sequence ID" value="VDG30148.1"/>
    <property type="molecule type" value="Genomic_DNA"/>
</dbReference>
<dbReference type="Gene3D" id="1.20.1250.20">
    <property type="entry name" value="MFS general substrate transporter like domains"/>
    <property type="match status" value="1"/>
</dbReference>
<sequence>MTALLKNRAFVALTGADVLETIGVSLFNLILLTYARTFAQAQLLVSVVSVAAVLPGVFGLALGRLADRLVAKGRWLMRTKWLQAGLYAVMTPLINHRTMGIFFMVVAINLGSDLLGQLSACLRQPLLQAKVPTQWQAEALGINQGIATLMQLVGQAGGVVLIGLNGSYQLASAVNAFTFLLAGLVLNWQQRVLTLPLVAKKLPVLSIRALLRQVKVVMEASAGLNFVAVSLNLLLVNAVGASIDSILTLFLLQQGSRLPVSFSVGIVIVNTGFIGGLILGSWLQLAWLSRLTYRTMVWFTIGVLSLIYIELWWGQNFWVVTLGMLLAGFGMGQLNPKLNAGLLQRAPAEIVGSLQGLLMSLATLAVPIGSIGIVLIYNVESQQAAYGVSLGLLVLAAGCLIKRSA</sequence>
<dbReference type="AlphaFoldDB" id="A0A660E414"/>
<dbReference type="InterPro" id="IPR001958">
    <property type="entry name" value="Tet-R_TetA/multi-R_MdtG-like"/>
</dbReference>
<feature type="transmembrane region" description="Helical" evidence="6">
    <location>
        <begin position="84"/>
        <end position="108"/>
    </location>
</feature>